<evidence type="ECO:0000256" key="1">
    <source>
        <dbReference type="SAM" id="MobiDB-lite"/>
    </source>
</evidence>
<dbReference type="AlphaFoldDB" id="A0A093H462"/>
<dbReference type="Proteomes" id="UP000053875">
    <property type="component" value="Unassembled WGS sequence"/>
</dbReference>
<accession>A0A093H462</accession>
<feature type="non-terminal residue" evidence="2">
    <location>
        <position position="97"/>
    </location>
</feature>
<evidence type="ECO:0000313" key="3">
    <source>
        <dbReference type="Proteomes" id="UP000053875"/>
    </source>
</evidence>
<reference evidence="2 3" key="1">
    <citation type="submission" date="2014-04" db="EMBL/GenBank/DDBJ databases">
        <title>Genome evolution of avian class.</title>
        <authorList>
            <person name="Zhang G."/>
            <person name="Li C."/>
        </authorList>
    </citation>
    <scope>NUCLEOTIDE SEQUENCE [LARGE SCALE GENOMIC DNA]</scope>
    <source>
        <strain evidence="2">BGI_N307</strain>
    </source>
</reference>
<evidence type="ECO:0000313" key="2">
    <source>
        <dbReference type="EMBL" id="KFV74210.1"/>
    </source>
</evidence>
<name>A0A093H462_DRYPU</name>
<keyword evidence="3" id="KW-1185">Reference proteome</keyword>
<dbReference type="EMBL" id="KL217154">
    <property type="protein sequence ID" value="KFV74210.1"/>
    <property type="molecule type" value="Genomic_DNA"/>
</dbReference>
<proteinExistence type="predicted"/>
<feature type="region of interest" description="Disordered" evidence="1">
    <location>
        <begin position="35"/>
        <end position="72"/>
    </location>
</feature>
<protein>
    <submittedName>
        <fullName evidence="2">Uncharacterized protein</fullName>
    </submittedName>
</protein>
<gene>
    <name evidence="2" type="ORF">N307_10050</name>
</gene>
<organism evidence="2 3">
    <name type="scientific">Dryobates pubescens</name>
    <name type="common">Downy woodpecker</name>
    <name type="synonym">Picoides pubescens</name>
    <dbReference type="NCBI Taxonomy" id="118200"/>
    <lineage>
        <taxon>Eukaryota</taxon>
        <taxon>Metazoa</taxon>
        <taxon>Chordata</taxon>
        <taxon>Craniata</taxon>
        <taxon>Vertebrata</taxon>
        <taxon>Euteleostomi</taxon>
        <taxon>Archelosauria</taxon>
        <taxon>Archosauria</taxon>
        <taxon>Dinosauria</taxon>
        <taxon>Saurischia</taxon>
        <taxon>Theropoda</taxon>
        <taxon>Coelurosauria</taxon>
        <taxon>Aves</taxon>
        <taxon>Neognathae</taxon>
        <taxon>Neoaves</taxon>
        <taxon>Telluraves</taxon>
        <taxon>Coraciimorphae</taxon>
        <taxon>Piciformes</taxon>
        <taxon>Picidae</taxon>
        <taxon>Dryobates</taxon>
    </lineage>
</organism>
<feature type="compositionally biased region" description="Low complexity" evidence="1">
    <location>
        <begin position="57"/>
        <end position="70"/>
    </location>
</feature>
<sequence>MFSSYGGAVNFSFSDWEPHFYLKLSEPAELGLASRQPGLLQNGTAGRSEKRPLQDRAPAQAQQSSCPAESALKDDFTEQLTNLDVANKDEDPWGLDC</sequence>
<dbReference type="STRING" id="118200.A0A093H462"/>